<dbReference type="EMBL" id="JAYRBN010000034">
    <property type="protein sequence ID" value="KAL2747967.1"/>
    <property type="molecule type" value="Genomic_DNA"/>
</dbReference>
<name>A0ABD2CS99_VESMC</name>
<reference evidence="1 2" key="1">
    <citation type="journal article" date="2024" name="Ann. Entomol. Soc. Am.">
        <title>Genomic analyses of the southern and eastern yellowjacket wasps (Hymenoptera: Vespidae) reveal evolutionary signatures of social life.</title>
        <authorList>
            <person name="Catto M.A."/>
            <person name="Caine P.B."/>
            <person name="Orr S.E."/>
            <person name="Hunt B.G."/>
            <person name="Goodisman M.A.D."/>
        </authorList>
    </citation>
    <scope>NUCLEOTIDE SEQUENCE [LARGE SCALE GENOMIC DNA]</scope>
    <source>
        <strain evidence="1">232</strain>
        <tissue evidence="1">Head and thorax</tissue>
    </source>
</reference>
<proteinExistence type="predicted"/>
<comment type="caution">
    <text evidence="1">The sequence shown here is derived from an EMBL/GenBank/DDBJ whole genome shotgun (WGS) entry which is preliminary data.</text>
</comment>
<organism evidence="1 2">
    <name type="scientific">Vespula maculifrons</name>
    <name type="common">Eastern yellow jacket</name>
    <name type="synonym">Wasp</name>
    <dbReference type="NCBI Taxonomy" id="7453"/>
    <lineage>
        <taxon>Eukaryota</taxon>
        <taxon>Metazoa</taxon>
        <taxon>Ecdysozoa</taxon>
        <taxon>Arthropoda</taxon>
        <taxon>Hexapoda</taxon>
        <taxon>Insecta</taxon>
        <taxon>Pterygota</taxon>
        <taxon>Neoptera</taxon>
        <taxon>Endopterygota</taxon>
        <taxon>Hymenoptera</taxon>
        <taxon>Apocrita</taxon>
        <taxon>Aculeata</taxon>
        <taxon>Vespoidea</taxon>
        <taxon>Vespidae</taxon>
        <taxon>Vespinae</taxon>
        <taxon>Vespula</taxon>
    </lineage>
</organism>
<dbReference type="AlphaFoldDB" id="A0ABD2CS99"/>
<accession>A0ABD2CS99</accession>
<dbReference type="Proteomes" id="UP001607303">
    <property type="component" value="Unassembled WGS sequence"/>
</dbReference>
<sequence>MMSLITPNLPKEQRNRIVHYLIEERQPKNYCKSYLDLTQDTDVKTWLFTIVEYYDAIMHY</sequence>
<gene>
    <name evidence="1" type="ORF">V1477_003862</name>
</gene>
<protein>
    <submittedName>
        <fullName evidence="1">Uncharacterized protein</fullName>
    </submittedName>
</protein>
<evidence type="ECO:0000313" key="2">
    <source>
        <dbReference type="Proteomes" id="UP001607303"/>
    </source>
</evidence>
<evidence type="ECO:0000313" key="1">
    <source>
        <dbReference type="EMBL" id="KAL2747967.1"/>
    </source>
</evidence>
<keyword evidence="2" id="KW-1185">Reference proteome</keyword>